<dbReference type="AlphaFoldDB" id="A0AAE1QRB5"/>
<proteinExistence type="predicted"/>
<dbReference type="GO" id="GO:0005737">
    <property type="term" value="C:cytoplasm"/>
    <property type="evidence" value="ECO:0007669"/>
    <property type="project" value="TreeGrafter"/>
</dbReference>
<dbReference type="GO" id="GO:0008239">
    <property type="term" value="F:dipeptidyl-peptidase activity"/>
    <property type="evidence" value="ECO:0007669"/>
    <property type="project" value="TreeGrafter"/>
</dbReference>
<accession>A0AAE1QRB5</accession>
<dbReference type="PANTHER" id="PTHR23422:SF9">
    <property type="entry name" value="ZN-DEPENDENT HYDROLASE"/>
    <property type="match status" value="1"/>
</dbReference>
<name>A0AAE1QRB5_9SOLA</name>
<comment type="caution">
    <text evidence="3">The sequence shown here is derived from an EMBL/GenBank/DDBJ whole genome shotgun (WGS) entry which is preliminary data.</text>
</comment>
<dbReference type="EMBL" id="JAVYJV010000024">
    <property type="protein sequence ID" value="KAK4338160.1"/>
    <property type="molecule type" value="Genomic_DNA"/>
</dbReference>
<evidence type="ECO:0000313" key="4">
    <source>
        <dbReference type="Proteomes" id="UP001291623"/>
    </source>
</evidence>
<evidence type="ECO:0000313" key="3">
    <source>
        <dbReference type="EMBL" id="KAK4338160.1"/>
    </source>
</evidence>
<keyword evidence="4" id="KW-1185">Reference proteome</keyword>
<dbReference type="PANTHER" id="PTHR23422">
    <property type="entry name" value="DIPEPTIDYL PEPTIDASE III-RELATED"/>
    <property type="match status" value="1"/>
</dbReference>
<dbReference type="InterPro" id="IPR039461">
    <property type="entry name" value="Peptidase_M49"/>
</dbReference>
<dbReference type="Proteomes" id="UP001291623">
    <property type="component" value="Unassembled WGS sequence"/>
</dbReference>
<sequence>MPRMMRSTKKIRTRDLVVPRSTATPTWLPLWDSKLDVTIGPYETYEDALFGYKDVKGPQTVAFNLPNDERIVKDRGTSMVMLKNVSETKFKLILKPIADVCIMEELVDFESFFTHKICHECCHGIGPHTITLLNGQKSTVRLIRSVASRAARTSFITRRSKGRLRESPNW</sequence>
<evidence type="ECO:0000256" key="2">
    <source>
        <dbReference type="ARBA" id="ARBA00022801"/>
    </source>
</evidence>
<evidence type="ECO:0000256" key="1">
    <source>
        <dbReference type="ARBA" id="ARBA00022723"/>
    </source>
</evidence>
<dbReference type="Gene3D" id="3.30.540.30">
    <property type="match status" value="1"/>
</dbReference>
<keyword evidence="2" id="KW-0378">Hydrolase</keyword>
<protein>
    <submittedName>
        <fullName evidence="3">Uncharacterized protein</fullName>
    </submittedName>
</protein>
<keyword evidence="1" id="KW-0479">Metal-binding</keyword>
<reference evidence="3" key="1">
    <citation type="submission" date="2023-12" db="EMBL/GenBank/DDBJ databases">
        <title>Genome assembly of Anisodus tanguticus.</title>
        <authorList>
            <person name="Wang Y.-J."/>
        </authorList>
    </citation>
    <scope>NUCLEOTIDE SEQUENCE</scope>
    <source>
        <strain evidence="3">KB-2021</strain>
        <tissue evidence="3">Leaf</tissue>
    </source>
</reference>
<gene>
    <name evidence="3" type="ORF">RND71_042647</name>
</gene>
<dbReference type="GO" id="GO:0046872">
    <property type="term" value="F:metal ion binding"/>
    <property type="evidence" value="ECO:0007669"/>
    <property type="project" value="UniProtKB-KW"/>
</dbReference>
<organism evidence="3 4">
    <name type="scientific">Anisodus tanguticus</name>
    <dbReference type="NCBI Taxonomy" id="243964"/>
    <lineage>
        <taxon>Eukaryota</taxon>
        <taxon>Viridiplantae</taxon>
        <taxon>Streptophyta</taxon>
        <taxon>Embryophyta</taxon>
        <taxon>Tracheophyta</taxon>
        <taxon>Spermatophyta</taxon>
        <taxon>Magnoliopsida</taxon>
        <taxon>eudicotyledons</taxon>
        <taxon>Gunneridae</taxon>
        <taxon>Pentapetalae</taxon>
        <taxon>asterids</taxon>
        <taxon>lamiids</taxon>
        <taxon>Solanales</taxon>
        <taxon>Solanaceae</taxon>
        <taxon>Solanoideae</taxon>
        <taxon>Hyoscyameae</taxon>
        <taxon>Anisodus</taxon>
    </lineage>
</organism>